<feature type="transmembrane region" description="Helical" evidence="1">
    <location>
        <begin position="297"/>
        <end position="315"/>
    </location>
</feature>
<evidence type="ECO:0008006" key="4">
    <source>
        <dbReference type="Google" id="ProtNLM"/>
    </source>
</evidence>
<keyword evidence="1" id="KW-1133">Transmembrane helix</keyword>
<reference evidence="2 3" key="1">
    <citation type="submission" date="2018-02" db="EMBL/GenBank/DDBJ databases">
        <title>The draft genome of Sphingobacterium gobiense H7.</title>
        <authorList>
            <person name="Li L."/>
            <person name="Liu L."/>
            <person name="Zhang X."/>
            <person name="Wang T."/>
            <person name="Liang L."/>
        </authorList>
    </citation>
    <scope>NUCLEOTIDE SEQUENCE [LARGE SCALE GENOMIC DNA]</scope>
    <source>
        <strain evidence="2 3">ACCC 05757</strain>
    </source>
</reference>
<feature type="transmembrane region" description="Helical" evidence="1">
    <location>
        <begin position="183"/>
        <end position="200"/>
    </location>
</feature>
<gene>
    <name evidence="2" type="ORF">C5749_16745</name>
</gene>
<feature type="transmembrane region" description="Helical" evidence="1">
    <location>
        <begin position="146"/>
        <end position="171"/>
    </location>
</feature>
<proteinExistence type="predicted"/>
<dbReference type="OrthoDB" id="7033445at2"/>
<keyword evidence="1" id="KW-0472">Membrane</keyword>
<comment type="caution">
    <text evidence="2">The sequence shown here is derived from an EMBL/GenBank/DDBJ whole genome shotgun (WGS) entry which is preliminary data.</text>
</comment>
<accession>A0A2S9JG79</accession>
<feature type="transmembrane region" description="Helical" evidence="1">
    <location>
        <begin position="74"/>
        <end position="91"/>
    </location>
</feature>
<evidence type="ECO:0000313" key="2">
    <source>
        <dbReference type="EMBL" id="PRD51947.1"/>
    </source>
</evidence>
<dbReference type="AlphaFoldDB" id="A0A2S9JG79"/>
<feature type="transmembrane region" description="Helical" evidence="1">
    <location>
        <begin position="103"/>
        <end position="122"/>
    </location>
</feature>
<sequence length="340" mass="39602">MKVYNVIFIFYFAFCFLFLNIWGIDAIEERIDFDFFADSETYMMLFRADLSLSELRNLNFNLLGPLSVLKLLNGNYYLVFFLNMFVFYTAFKKIISNYNINGTKFLCLLIVSPLMIGSVIGINKEIFSFLVLALLLQYNSTRKTKYLLWGVLLSFLVRWQLCVVSIIFALATMSINPFRKRRFLTLFVLIASISIIYPLNLSSFSYVDDVATLGAENATEGSGLFSVLIQIQNQIFGYVIAFIPKALFLFGGLIFRFNKVFDTSDLYNNLFVFSQSLFNMFLLYHAVRKKEWLRNDFIYFGFIYLVIFCISPIFAPRYLFPVSILFACHLSEVSKKKNYE</sequence>
<protein>
    <recommendedName>
        <fullName evidence="4">Glycosyltransferase RgtA/B/C/D-like domain-containing protein</fullName>
    </recommendedName>
</protein>
<organism evidence="2 3">
    <name type="scientific">Sphingobacterium gobiense</name>
    <dbReference type="NCBI Taxonomy" id="1382456"/>
    <lineage>
        <taxon>Bacteria</taxon>
        <taxon>Pseudomonadati</taxon>
        <taxon>Bacteroidota</taxon>
        <taxon>Sphingobacteriia</taxon>
        <taxon>Sphingobacteriales</taxon>
        <taxon>Sphingobacteriaceae</taxon>
        <taxon>Sphingobacterium</taxon>
    </lineage>
</organism>
<keyword evidence="3" id="KW-1185">Reference proteome</keyword>
<feature type="transmembrane region" description="Helical" evidence="1">
    <location>
        <begin position="267"/>
        <end position="285"/>
    </location>
</feature>
<dbReference type="Proteomes" id="UP000238642">
    <property type="component" value="Unassembled WGS sequence"/>
</dbReference>
<evidence type="ECO:0000256" key="1">
    <source>
        <dbReference type="SAM" id="Phobius"/>
    </source>
</evidence>
<name>A0A2S9JG79_9SPHI</name>
<evidence type="ECO:0000313" key="3">
    <source>
        <dbReference type="Proteomes" id="UP000238642"/>
    </source>
</evidence>
<feature type="transmembrane region" description="Helical" evidence="1">
    <location>
        <begin position="7"/>
        <end position="24"/>
    </location>
</feature>
<keyword evidence="1" id="KW-0812">Transmembrane</keyword>
<dbReference type="RefSeq" id="WP_105727383.1">
    <property type="nucleotide sequence ID" value="NZ_PVBS01000004.1"/>
</dbReference>
<feature type="transmembrane region" description="Helical" evidence="1">
    <location>
        <begin position="235"/>
        <end position="255"/>
    </location>
</feature>
<dbReference type="EMBL" id="PVBS01000004">
    <property type="protein sequence ID" value="PRD51947.1"/>
    <property type="molecule type" value="Genomic_DNA"/>
</dbReference>